<gene>
    <name evidence="1" type="ORF">SAMN05216361_4146</name>
</gene>
<dbReference type="AlphaFoldDB" id="A0A1M5REG2"/>
<evidence type="ECO:0000313" key="2">
    <source>
        <dbReference type="Proteomes" id="UP000184520"/>
    </source>
</evidence>
<name>A0A1M5REG2_9ALTE</name>
<reference evidence="2" key="1">
    <citation type="submission" date="2016-11" db="EMBL/GenBank/DDBJ databases">
        <authorList>
            <person name="Varghese N."/>
            <person name="Submissions S."/>
        </authorList>
    </citation>
    <scope>NUCLEOTIDE SEQUENCE [LARGE SCALE GENOMIC DNA]</scope>
    <source>
        <strain evidence="2">CGMCC 1.8995</strain>
    </source>
</reference>
<protein>
    <submittedName>
        <fullName evidence="1">Uncharacterized protein</fullName>
    </submittedName>
</protein>
<dbReference type="RefSeq" id="WP_073325078.1">
    <property type="nucleotide sequence ID" value="NZ_FQWD01000007.1"/>
</dbReference>
<keyword evidence="2" id="KW-1185">Reference proteome</keyword>
<sequence length="289" mass="31264">MKQGIPLFFSLIALFSPHLHCEEIVAGQLYNGGTELTSSALGITLTIPSGWQGGLPQGAGALVLDAENGEASMLLVFDSYNQTQIESMMAGSIPLDEGMYLQPKASPNVQDNTVVNDYLVMGTAVPLAANVAARELREGLSLATIIFASSMTAELKQLALAITADITVFEPADPAVNEQAGGWQQYMRGRYIARYYTGSGYREKHEMWLCSDGSFATSFNAGGYSMDGFSGAMNDGNSGTWQALGDLNQSGVLVLTYTNGNQSRYELVLQDNLYLDGQKWLRGENERCY</sequence>
<dbReference type="Proteomes" id="UP000184520">
    <property type="component" value="Unassembled WGS sequence"/>
</dbReference>
<organism evidence="1 2">
    <name type="scientific">Marisediminitalea aggregata</name>
    <dbReference type="NCBI Taxonomy" id="634436"/>
    <lineage>
        <taxon>Bacteria</taxon>
        <taxon>Pseudomonadati</taxon>
        <taxon>Pseudomonadota</taxon>
        <taxon>Gammaproteobacteria</taxon>
        <taxon>Alteromonadales</taxon>
        <taxon>Alteromonadaceae</taxon>
        <taxon>Marisediminitalea</taxon>
    </lineage>
</organism>
<dbReference type="EMBL" id="FQWD01000007">
    <property type="protein sequence ID" value="SHH24466.1"/>
    <property type="molecule type" value="Genomic_DNA"/>
</dbReference>
<evidence type="ECO:0000313" key="1">
    <source>
        <dbReference type="EMBL" id="SHH24466.1"/>
    </source>
</evidence>
<dbReference type="OrthoDB" id="6191622at2"/>
<dbReference type="STRING" id="634436.SAMN05216361_4146"/>
<accession>A0A1M5REG2</accession>
<proteinExistence type="predicted"/>